<name>A0AA51N078_9CLOS</name>
<organism evidence="1">
    <name type="scientific">croton golden spot associated virus A</name>
    <dbReference type="NCBI Taxonomy" id="3072821"/>
    <lineage>
        <taxon>Viruses</taxon>
        <taxon>Riboviria</taxon>
        <taxon>Orthornavirae</taxon>
        <taxon>Kitrinoviricota</taxon>
        <taxon>Alsuviricetes</taxon>
        <taxon>Martellivirales</taxon>
        <taxon>Closteroviridae</taxon>
    </lineage>
</organism>
<proteinExistence type="predicted"/>
<reference evidence="1" key="1">
    <citation type="submission" date="2023-05" db="EMBL/GenBank/DDBJ databases">
        <title>The Virome of croton golden: Identification, Genomic characterization, prevalence of new virus of croton golden associated viruses in China.</title>
        <authorList>
            <person name="Ma Y."/>
            <person name="Che H."/>
        </authorList>
    </citation>
    <scope>NUCLEOTIDE SEQUENCE</scope>
    <source>
        <strain evidence="1">2</strain>
    </source>
</reference>
<gene>
    <name evidence="1" type="primary">ORF6</name>
</gene>
<sequence>MNKTLVVVRSDECLSGGRYLSVIGCKKWFWSLDLPALECFFCFDKNVCPIDNYSKVNSVLLSLLVNLGEVWATNDVSFMSLISSENLKERYGSSRGVTGFKFENKVDYTNIENGAVRDLLVRLENSKISKIYFVCVGYRFIEECVDESKGFLGRKCKSFCVFKLNPYSDDYNLWECDDTIVLSDRVVGVMNNLSNSNKFFPNSAEWFVEIANQGLLGS</sequence>
<dbReference type="EMBL" id="OR041674">
    <property type="protein sequence ID" value="WMM63772.1"/>
    <property type="molecule type" value="Genomic_RNA"/>
</dbReference>
<protein>
    <submittedName>
        <fullName evidence="1">P25</fullName>
    </submittedName>
</protein>
<accession>A0AA51N078</accession>
<evidence type="ECO:0000313" key="1">
    <source>
        <dbReference type="EMBL" id="WMM63772.1"/>
    </source>
</evidence>